<feature type="chain" id="PRO_5003375537" description="DUF4421 domain-containing protein" evidence="1">
    <location>
        <begin position="22"/>
        <end position="363"/>
    </location>
</feature>
<sequence length="363" mass="41692">MRTRLIWLLILLSGLSGAACADSIPAATPTKRLSGFMRMVRNFSRVDTNYIEPQKYNFTIMLQNTISFEGYTLKTRNGHEVVFSPEPSYKIGPYFGWRLVFLGYTIDLRQLGNEAREAINFSLYAPQIGVDIFFRKSGDNYRIGGINFGDKSVDRAMKRQNFDGFETSERGINAYYIFNHQRFSYPAAYSQSTQQRRSTGSALAGMSYSRHKLNVNWDKFHRLMDQVVGKGTAETVGDTAIHFSNIDYTDFSLSGGYAYNWVFARNWLFDISLQAALGYKQLKGKSNGENKNFFRNFNIRDIMLDGVSRLGLVWNDTRWYAGASAVFHTYNYRKANFSANTTFGNVYIYSGYNFGLKKQYRKK</sequence>
<name>F8NA94_9BACT</name>
<dbReference type="PROSITE" id="PS51257">
    <property type="entry name" value="PROKAR_LIPOPROTEIN"/>
    <property type="match status" value="1"/>
</dbReference>
<dbReference type="InterPro" id="IPR025535">
    <property type="entry name" value="DUF4421"/>
</dbReference>
<proteinExistence type="predicted"/>
<dbReference type="RefSeq" id="WP_007574029.1">
    <property type="nucleotide sequence ID" value="NZ_BPTS01000001.1"/>
</dbReference>
<keyword evidence="3" id="KW-1185">Reference proteome</keyword>
<keyword evidence="1" id="KW-0732">Signal</keyword>
<accession>F8NA94</accession>
<dbReference type="Proteomes" id="UP000002772">
    <property type="component" value="Unassembled WGS sequence"/>
</dbReference>
<dbReference type="EMBL" id="GL945017">
    <property type="protein sequence ID" value="EGN56757.1"/>
    <property type="molecule type" value="Genomic_DNA"/>
</dbReference>
<dbReference type="STRING" id="688246.Premu_1328"/>
<evidence type="ECO:0000256" key="1">
    <source>
        <dbReference type="SAM" id="SignalP"/>
    </source>
</evidence>
<dbReference type="HOGENOM" id="CLU_054188_0_0_10"/>
<feature type="signal peptide" evidence="1">
    <location>
        <begin position="1"/>
        <end position="21"/>
    </location>
</feature>
<dbReference type="eggNOG" id="COG5571">
    <property type="taxonomic scope" value="Bacteria"/>
</dbReference>
<dbReference type="AlphaFoldDB" id="F8NA94"/>
<gene>
    <name evidence="2" type="ORF">Premu_1328</name>
</gene>
<organism evidence="2 3">
    <name type="scientific">Hallella multisaccharivorax DSM 17128</name>
    <dbReference type="NCBI Taxonomy" id="688246"/>
    <lineage>
        <taxon>Bacteria</taxon>
        <taxon>Pseudomonadati</taxon>
        <taxon>Bacteroidota</taxon>
        <taxon>Bacteroidia</taxon>
        <taxon>Bacteroidales</taxon>
        <taxon>Prevotellaceae</taxon>
        <taxon>Hallella</taxon>
    </lineage>
</organism>
<reference evidence="3" key="1">
    <citation type="journal article" date="2011" name="Stand. Genomic Sci.">
        <title>Non-contiguous finished genome sequence of the opportunistic oral pathogen Prevotella multisaccharivorax type strain (PPPA20).</title>
        <authorList>
            <person name="Pati A."/>
            <person name="Gronow S."/>
            <person name="Lu M."/>
            <person name="Lapidus A."/>
            <person name="Nolan M."/>
            <person name="Lucas S."/>
            <person name="Hammon N."/>
            <person name="Deshpande S."/>
            <person name="Cheng J.F."/>
            <person name="Tapia R."/>
            <person name="Han C."/>
            <person name="Goodwin L."/>
            <person name="Pitluck S."/>
            <person name="Liolios K."/>
            <person name="Pagani I."/>
            <person name="Mavromatis K."/>
            <person name="Mikhailova N."/>
            <person name="Huntemann M."/>
            <person name="Chen A."/>
            <person name="Palaniappan K."/>
            <person name="Land M."/>
            <person name="Hauser L."/>
            <person name="Detter J.C."/>
            <person name="Brambilla E.M."/>
            <person name="Rohde M."/>
            <person name="Goker M."/>
            <person name="Woyke T."/>
            <person name="Bristow J."/>
            <person name="Eisen J.A."/>
            <person name="Markowitz V."/>
            <person name="Hugenholtz P."/>
            <person name="Kyrpides N.C."/>
            <person name="Klenk H.P."/>
            <person name="Ivanova N."/>
        </authorList>
    </citation>
    <scope>NUCLEOTIDE SEQUENCE [LARGE SCALE GENOMIC DNA]</scope>
    <source>
        <strain evidence="3">DSM 17128</strain>
    </source>
</reference>
<evidence type="ECO:0000313" key="3">
    <source>
        <dbReference type="Proteomes" id="UP000002772"/>
    </source>
</evidence>
<dbReference type="Pfam" id="PF14391">
    <property type="entry name" value="DUF4421"/>
    <property type="match status" value="1"/>
</dbReference>
<evidence type="ECO:0008006" key="4">
    <source>
        <dbReference type="Google" id="ProtNLM"/>
    </source>
</evidence>
<protein>
    <recommendedName>
        <fullName evidence="4">DUF4421 domain-containing protein</fullName>
    </recommendedName>
</protein>
<evidence type="ECO:0000313" key="2">
    <source>
        <dbReference type="EMBL" id="EGN56757.1"/>
    </source>
</evidence>